<gene>
    <name evidence="2" type="ORF">A3K52_02025</name>
</gene>
<evidence type="ECO:0000313" key="3">
    <source>
        <dbReference type="Proteomes" id="UP000177050"/>
    </source>
</evidence>
<dbReference type="InterPro" id="IPR023296">
    <property type="entry name" value="Glyco_hydro_beta-prop_sf"/>
</dbReference>
<feature type="signal peptide" evidence="1">
    <location>
        <begin position="1"/>
        <end position="23"/>
    </location>
</feature>
<evidence type="ECO:0008006" key="4">
    <source>
        <dbReference type="Google" id="ProtNLM"/>
    </source>
</evidence>
<dbReference type="AlphaFoldDB" id="A0A1F7L090"/>
<evidence type="ECO:0000313" key="2">
    <source>
        <dbReference type="EMBL" id="OGK73549.1"/>
    </source>
</evidence>
<dbReference type="Proteomes" id="UP000177050">
    <property type="component" value="Unassembled WGS sequence"/>
</dbReference>
<protein>
    <recommendedName>
        <fullName evidence="4">AB hydrolase-1 domain-containing protein</fullName>
    </recommendedName>
</protein>
<sequence length="875" mass="100167">MKKILLVAFFLFTTLFSSKQTYAFEPFIPYEENPLNVTGQYYNWEEAGIIQASFLYDESKYKMWYTSLGNGMRLAYGESTDNVNWERKKLYNFLNNQDIHDPSILKTPQGYVLYFGTTPPGQHTRIMRIDSSNGIDFDLSTLQTVLMPEQSWEWAGVSSPTIYFENGAYYLFYTALSNNWKMGFAYSTDGIHFTKCHDFLLEADVAPKSLVKKDNIYYLFFHSPNGVETVETTSQPSCNSNWTNRHIVFDSPRFHSVMHKDNALYLYYAKNINSLWSLNRASSSEQVKKNPIIIIPGFLGSWNKDAILHNKIVLQQDWILNPIAKEYEGLEKTLIHLGYEKNKDFYYFNYDWRKDIESNADKLNVFINNLHLEQPADLVGHSLGGIVGRIYAQKYGKTNIEHLVTVGSPHQGIAKSYMAVEGGEIETDNSLFWLAEKIVLQLYKDGLKTDRQILSENFPVIQNLIPTTDFLKDESQVISISNMAIKNNLLSRYQDNFNQIFDILQTTSGEKGMTTSGYVVKKRNVIDELLDNYPDGRPIQKLTDMGDLTVTSVSAKGGENPIILSKDHGELIYTKDAIKQLLDTLQIGVEDKDIIEGKRTNLFPSLIFLMLSPAKLEIRVGGKTYQEQEGVVFIENALSNSYELRATGQDNGRYSILVGRLTEEKDYWTRIEGIITANPPSSQTDIYTLLLDDQFPQLSLSSSSTLFEELILYLSDINITFKKADITKAINNLKFSKQLSEVQNKGKLKTTLLLSHQQLFSGYYKLPIQERAKVLYAVEKLERLHDQVMGSYNIGISPSKLKSDIRNLKKLDLPTQTFLLSMKNKGKNILKNTQTLIEINKRLKQAEYSISQNRLNYAQILLKSVNELVKEVRKL</sequence>
<feature type="chain" id="PRO_5009529519" description="AB hydrolase-1 domain-containing protein" evidence="1">
    <location>
        <begin position="24"/>
        <end position="875"/>
    </location>
</feature>
<comment type="caution">
    <text evidence="2">The sequence shown here is derived from an EMBL/GenBank/DDBJ whole genome shotgun (WGS) entry which is preliminary data.</text>
</comment>
<dbReference type="Pfam" id="PF02089">
    <property type="entry name" value="Palm_thioest"/>
    <property type="match status" value="1"/>
</dbReference>
<dbReference type="SUPFAM" id="SSF75005">
    <property type="entry name" value="Arabinanase/levansucrase/invertase"/>
    <property type="match status" value="2"/>
</dbReference>
<dbReference type="Gene3D" id="2.115.10.20">
    <property type="entry name" value="Glycosyl hydrolase domain, family 43"/>
    <property type="match status" value="2"/>
</dbReference>
<accession>A0A1F7L090</accession>
<keyword evidence="1" id="KW-0732">Signal</keyword>
<dbReference type="InterPro" id="IPR029058">
    <property type="entry name" value="AB_hydrolase_fold"/>
</dbReference>
<dbReference type="EMBL" id="MGBR01000001">
    <property type="protein sequence ID" value="OGK73549.1"/>
    <property type="molecule type" value="Genomic_DNA"/>
</dbReference>
<dbReference type="Gene3D" id="3.40.50.1820">
    <property type="entry name" value="alpha/beta hydrolase"/>
    <property type="match status" value="1"/>
</dbReference>
<dbReference type="SUPFAM" id="SSF53474">
    <property type="entry name" value="alpha/beta-Hydrolases"/>
    <property type="match status" value="1"/>
</dbReference>
<proteinExistence type="predicted"/>
<reference evidence="2 3" key="1">
    <citation type="journal article" date="2016" name="Nat. Commun.">
        <title>Thousands of microbial genomes shed light on interconnected biogeochemical processes in an aquifer system.</title>
        <authorList>
            <person name="Anantharaman K."/>
            <person name="Brown C.T."/>
            <person name="Hug L.A."/>
            <person name="Sharon I."/>
            <person name="Castelle C.J."/>
            <person name="Probst A.J."/>
            <person name="Thomas B.C."/>
            <person name="Singh A."/>
            <person name="Wilkins M.J."/>
            <person name="Karaoz U."/>
            <person name="Brodie E.L."/>
            <person name="Williams K.H."/>
            <person name="Hubbard S.S."/>
            <person name="Banfield J.F."/>
        </authorList>
    </citation>
    <scope>NUCLEOTIDE SEQUENCE [LARGE SCALE GENOMIC DNA]</scope>
</reference>
<organism evidence="2 3">
    <name type="scientific">Candidatus Roizmanbacteria bacterium RIFOXYD1_FULL_38_12</name>
    <dbReference type="NCBI Taxonomy" id="1802093"/>
    <lineage>
        <taxon>Bacteria</taxon>
        <taxon>Candidatus Roizmaniibacteriota</taxon>
    </lineage>
</organism>
<evidence type="ECO:0000256" key="1">
    <source>
        <dbReference type="SAM" id="SignalP"/>
    </source>
</evidence>
<name>A0A1F7L090_9BACT</name>